<dbReference type="Gene3D" id="3.40.50.1110">
    <property type="entry name" value="SGNH hydrolase"/>
    <property type="match status" value="1"/>
</dbReference>
<keyword evidence="2" id="KW-0732">Signal</keyword>
<dbReference type="Proteomes" id="UP000008204">
    <property type="component" value="Chromosome"/>
</dbReference>
<dbReference type="RefSeq" id="WP_012593695.1">
    <property type="nucleotide sequence ID" value="NC_011726.1"/>
</dbReference>
<dbReference type="PANTHER" id="PTHR45648">
    <property type="entry name" value="GDSL LIPASE/ACYLHYDROLASE FAMILY PROTEIN (AFU_ORTHOLOGUE AFUA_4G14700)"/>
    <property type="match status" value="1"/>
</dbReference>
<evidence type="ECO:0000256" key="2">
    <source>
        <dbReference type="SAM" id="SignalP"/>
    </source>
</evidence>
<dbReference type="AlphaFoldDB" id="B7K398"/>
<proteinExistence type="predicted"/>
<keyword evidence="4" id="KW-1185">Reference proteome</keyword>
<dbReference type="GO" id="GO:0016788">
    <property type="term" value="F:hydrolase activity, acting on ester bonds"/>
    <property type="evidence" value="ECO:0007669"/>
    <property type="project" value="InterPro"/>
</dbReference>
<reference evidence="4" key="1">
    <citation type="journal article" date="2011" name="MBio">
        <title>Novel metabolic attributes of the genus Cyanothece, comprising a group of unicellular nitrogen-fixing Cyanobacteria.</title>
        <authorList>
            <person name="Bandyopadhyay A."/>
            <person name="Elvitigala T."/>
            <person name="Welsh E."/>
            <person name="Stockel J."/>
            <person name="Liberton M."/>
            <person name="Min H."/>
            <person name="Sherman L.A."/>
            <person name="Pakrasi H.B."/>
        </authorList>
    </citation>
    <scope>NUCLEOTIDE SEQUENCE [LARGE SCALE GENOMIC DNA]</scope>
    <source>
        <strain evidence="4">PCC 8801</strain>
    </source>
</reference>
<accession>B7K398</accession>
<dbReference type="KEGG" id="cyp:PCC8801_0319"/>
<dbReference type="Pfam" id="PF00657">
    <property type="entry name" value="Lipase_GDSL"/>
    <property type="match status" value="1"/>
</dbReference>
<feature type="chain" id="PRO_5002858317" evidence="2">
    <location>
        <begin position="24"/>
        <end position="329"/>
    </location>
</feature>
<dbReference type="OrthoDB" id="5292073at2"/>
<evidence type="ECO:0000313" key="3">
    <source>
        <dbReference type="EMBL" id="ACK64418.1"/>
    </source>
</evidence>
<sequence>MKKELLLASFLTAGILLPSPATAAVFSTIYSFGDSLSDNGNVNQAVLQATGGTQTFPPSPPYDGGRFSNGLMWTELLAQQLGIPLVNFAFGGATTGSANTLDNTLPGIPLPGLEQQINNFVFNTPVADPNALYTIWVGANDYLPTNSIGFTPVATPTIPLTHIQEAVNSLVGIGAEQIMILNLPNLGEVPRTSFSLDGNCPVNNQFDADCLNDVTIAHNNGLVSLFSGLPPEVNIIPVDINSLVSDAIENPAQFGLTNVTDGCFNQITFAVCSNPDEYLFWDSQHPSATGHQLIAQLAFQSLGIPEPSAIAGLVAMGLMAVGTRVKGKR</sequence>
<keyword evidence="1" id="KW-0378">Hydrolase</keyword>
<organism evidence="3 4">
    <name type="scientific">Rippkaea orientalis (strain PCC 8801 / RF-1)</name>
    <name type="common">Cyanothece sp. (strain PCC 8801)</name>
    <dbReference type="NCBI Taxonomy" id="41431"/>
    <lineage>
        <taxon>Bacteria</taxon>
        <taxon>Bacillati</taxon>
        <taxon>Cyanobacteriota</taxon>
        <taxon>Cyanophyceae</taxon>
        <taxon>Oscillatoriophycideae</taxon>
        <taxon>Chroococcales</taxon>
        <taxon>Aphanothecaceae</taxon>
        <taxon>Rippkaea</taxon>
        <taxon>Rippkaea orientalis</taxon>
    </lineage>
</organism>
<feature type="signal peptide" evidence="2">
    <location>
        <begin position="1"/>
        <end position="23"/>
    </location>
</feature>
<dbReference type="SUPFAM" id="SSF52266">
    <property type="entry name" value="SGNH hydrolase"/>
    <property type="match status" value="1"/>
</dbReference>
<dbReference type="PANTHER" id="PTHR45648:SF22">
    <property type="entry name" value="GDSL LIPASE_ACYLHYDROLASE FAMILY PROTEIN (AFU_ORTHOLOGUE AFUA_4G14700)"/>
    <property type="match status" value="1"/>
</dbReference>
<name>B7K398_RIPO1</name>
<evidence type="ECO:0000256" key="1">
    <source>
        <dbReference type="ARBA" id="ARBA00022801"/>
    </source>
</evidence>
<dbReference type="InterPro" id="IPR051058">
    <property type="entry name" value="GDSL_Est/Lipase"/>
</dbReference>
<gene>
    <name evidence="3" type="ordered locus">PCC8801_0319</name>
</gene>
<dbReference type="InterPro" id="IPR036514">
    <property type="entry name" value="SGNH_hydro_sf"/>
</dbReference>
<dbReference type="HOGENOM" id="CLU_015101_3_2_3"/>
<dbReference type="eggNOG" id="COG3240">
    <property type="taxonomic scope" value="Bacteria"/>
</dbReference>
<dbReference type="InterPro" id="IPR001087">
    <property type="entry name" value="GDSL"/>
</dbReference>
<evidence type="ECO:0000313" key="4">
    <source>
        <dbReference type="Proteomes" id="UP000008204"/>
    </source>
</evidence>
<protein>
    <submittedName>
        <fullName evidence="3">Lipolytic protein G-D-S-L family</fullName>
    </submittedName>
</protein>
<dbReference type="CDD" id="cd01846">
    <property type="entry name" value="fatty_acyltransferase_like"/>
    <property type="match status" value="1"/>
</dbReference>
<dbReference type="EMBL" id="CP001287">
    <property type="protein sequence ID" value="ACK64418.1"/>
    <property type="molecule type" value="Genomic_DNA"/>
</dbReference>